<dbReference type="AlphaFoldDB" id="A0AA35ZK15"/>
<evidence type="ECO:0000256" key="1">
    <source>
        <dbReference type="SAM" id="MobiDB-lite"/>
    </source>
</evidence>
<gene>
    <name evidence="2" type="ORF">LSALG_LOCUS32109</name>
</gene>
<accession>A0AA35ZK15</accession>
<dbReference type="EMBL" id="OX465083">
    <property type="protein sequence ID" value="CAI9293077.1"/>
    <property type="molecule type" value="Genomic_DNA"/>
</dbReference>
<evidence type="ECO:0000313" key="2">
    <source>
        <dbReference type="EMBL" id="CAI9293077.1"/>
    </source>
</evidence>
<reference evidence="2" key="1">
    <citation type="submission" date="2023-04" db="EMBL/GenBank/DDBJ databases">
        <authorList>
            <person name="Vijverberg K."/>
            <person name="Xiong W."/>
            <person name="Schranz E."/>
        </authorList>
    </citation>
    <scope>NUCLEOTIDE SEQUENCE</scope>
</reference>
<sequence length="150" mass="16321">MVLNIESNIRIELAPILNFVLCLPSNAPRVVQVSQGGDKGVGGTRSLKDYGSDTGALIGKVISSRIPTSIPMKPLMVSLTTTSTKKKNKLIIPLKGTLIKEEEGWSSKDHVKTISTIDPKEKGKVILIEQSDEEKKKQKAKKNGTKKANQ</sequence>
<evidence type="ECO:0000313" key="3">
    <source>
        <dbReference type="Proteomes" id="UP001177003"/>
    </source>
</evidence>
<keyword evidence="3" id="KW-1185">Reference proteome</keyword>
<feature type="compositionally biased region" description="Basic residues" evidence="1">
    <location>
        <begin position="137"/>
        <end position="150"/>
    </location>
</feature>
<dbReference type="Proteomes" id="UP001177003">
    <property type="component" value="Chromosome 7"/>
</dbReference>
<feature type="region of interest" description="Disordered" evidence="1">
    <location>
        <begin position="128"/>
        <end position="150"/>
    </location>
</feature>
<name>A0AA35ZK15_LACSI</name>
<proteinExistence type="predicted"/>
<protein>
    <submittedName>
        <fullName evidence="2">Uncharacterized protein</fullName>
    </submittedName>
</protein>
<organism evidence="2 3">
    <name type="scientific">Lactuca saligna</name>
    <name type="common">Willowleaf lettuce</name>
    <dbReference type="NCBI Taxonomy" id="75948"/>
    <lineage>
        <taxon>Eukaryota</taxon>
        <taxon>Viridiplantae</taxon>
        <taxon>Streptophyta</taxon>
        <taxon>Embryophyta</taxon>
        <taxon>Tracheophyta</taxon>
        <taxon>Spermatophyta</taxon>
        <taxon>Magnoliopsida</taxon>
        <taxon>eudicotyledons</taxon>
        <taxon>Gunneridae</taxon>
        <taxon>Pentapetalae</taxon>
        <taxon>asterids</taxon>
        <taxon>campanulids</taxon>
        <taxon>Asterales</taxon>
        <taxon>Asteraceae</taxon>
        <taxon>Cichorioideae</taxon>
        <taxon>Cichorieae</taxon>
        <taxon>Lactucinae</taxon>
        <taxon>Lactuca</taxon>
    </lineage>
</organism>